<dbReference type="InterPro" id="IPR009057">
    <property type="entry name" value="Homeodomain-like_sf"/>
</dbReference>
<sequence length="352" mass="39409">MASIRTMNQGDGRPRKTGGPWSVAENERLKMLVDRCANKTQVHWVEIAREHGTRDAKQCRERWDNHLKPGLKRDKILDPEGAVLLQWVREHGKHWAPLGRAMQRPENMVKNYYYQEFKKTERGVRPKKREMRHHASQRQDSVPMSRGNSSSSSYQPFGRSSMSPMYAPAAHDYGNNHQAPYYPSGQHHANYQYPSRRTSIASIITNPPSLASDHGSPAESPRAAAEIPYPQGQFALPPFQRGVSGPKLLSPQEMLEATGHKRSNSASSYGSLMALPHSPISLPIRTGFSTPAYGDSAQRNRDRHAPVFSPSANSGFFDNRFDRRSPPRNAEPSPSNSRSGSDTRMSISSLLG</sequence>
<evidence type="ECO:0000313" key="5">
    <source>
        <dbReference type="Proteomes" id="UP001265746"/>
    </source>
</evidence>
<dbReference type="AlphaFoldDB" id="A0AAD9W268"/>
<dbReference type="PANTHER" id="PTHR45614:SF25">
    <property type="entry name" value="MYB PROTEIN"/>
    <property type="match status" value="1"/>
</dbReference>
<dbReference type="InterPro" id="IPR001005">
    <property type="entry name" value="SANT/Myb"/>
</dbReference>
<keyword evidence="5" id="KW-1185">Reference proteome</keyword>
<comment type="caution">
    <text evidence="4">The sequence shown here is derived from an EMBL/GenBank/DDBJ whole genome shotgun (WGS) entry which is preliminary data.</text>
</comment>
<evidence type="ECO:0000259" key="2">
    <source>
        <dbReference type="PROSITE" id="PS50090"/>
    </source>
</evidence>
<feature type="domain" description="Myb-like" evidence="2">
    <location>
        <begin position="13"/>
        <end position="67"/>
    </location>
</feature>
<dbReference type="InterPro" id="IPR050560">
    <property type="entry name" value="MYB_TF"/>
</dbReference>
<dbReference type="GO" id="GO:0005634">
    <property type="term" value="C:nucleus"/>
    <property type="evidence" value="ECO:0007669"/>
    <property type="project" value="TreeGrafter"/>
</dbReference>
<dbReference type="GO" id="GO:0000981">
    <property type="term" value="F:DNA-binding transcription factor activity, RNA polymerase II-specific"/>
    <property type="evidence" value="ECO:0007669"/>
    <property type="project" value="TreeGrafter"/>
</dbReference>
<reference evidence="4" key="1">
    <citation type="submission" date="2023-06" db="EMBL/GenBank/DDBJ databases">
        <authorList>
            <person name="Noh H."/>
        </authorList>
    </citation>
    <scope>NUCLEOTIDE SEQUENCE</scope>
    <source>
        <strain evidence="4">DUCC20226</strain>
    </source>
</reference>
<feature type="compositionally biased region" description="Polar residues" evidence="1">
    <location>
        <begin position="332"/>
        <end position="352"/>
    </location>
</feature>
<dbReference type="Pfam" id="PF13921">
    <property type="entry name" value="Myb_DNA-bind_6"/>
    <property type="match status" value="1"/>
</dbReference>
<feature type="compositionally biased region" description="Polar residues" evidence="1">
    <location>
        <begin position="138"/>
        <end position="160"/>
    </location>
</feature>
<gene>
    <name evidence="4" type="ORF">N8I77_009173</name>
</gene>
<accession>A0AAD9W268</accession>
<evidence type="ECO:0000256" key="1">
    <source>
        <dbReference type="SAM" id="MobiDB-lite"/>
    </source>
</evidence>
<dbReference type="EMBL" id="JAUJFL010000005">
    <property type="protein sequence ID" value="KAK2602659.1"/>
    <property type="molecule type" value="Genomic_DNA"/>
</dbReference>
<protein>
    <submittedName>
        <fullName evidence="4">Uncharacterized protein</fullName>
    </submittedName>
</protein>
<name>A0AAD9W268_PHOAM</name>
<dbReference type="SUPFAM" id="SSF46689">
    <property type="entry name" value="Homeodomain-like"/>
    <property type="match status" value="1"/>
</dbReference>
<dbReference type="PROSITE" id="PS50090">
    <property type="entry name" value="MYB_LIKE"/>
    <property type="match status" value="1"/>
</dbReference>
<dbReference type="GO" id="GO:0000978">
    <property type="term" value="F:RNA polymerase II cis-regulatory region sequence-specific DNA binding"/>
    <property type="evidence" value="ECO:0007669"/>
    <property type="project" value="TreeGrafter"/>
</dbReference>
<dbReference type="Gene3D" id="1.10.10.60">
    <property type="entry name" value="Homeodomain-like"/>
    <property type="match status" value="1"/>
</dbReference>
<dbReference type="PANTHER" id="PTHR45614">
    <property type="entry name" value="MYB PROTEIN-RELATED"/>
    <property type="match status" value="1"/>
</dbReference>
<dbReference type="GO" id="GO:0045944">
    <property type="term" value="P:positive regulation of transcription by RNA polymerase II"/>
    <property type="evidence" value="ECO:0007669"/>
    <property type="project" value="TreeGrafter"/>
</dbReference>
<feature type="region of interest" description="Disordered" evidence="1">
    <location>
        <begin position="291"/>
        <end position="352"/>
    </location>
</feature>
<feature type="region of interest" description="Disordered" evidence="1">
    <location>
        <begin position="1"/>
        <end position="21"/>
    </location>
</feature>
<organism evidence="4 5">
    <name type="scientific">Phomopsis amygdali</name>
    <name type="common">Fusicoccum amygdali</name>
    <dbReference type="NCBI Taxonomy" id="1214568"/>
    <lineage>
        <taxon>Eukaryota</taxon>
        <taxon>Fungi</taxon>
        <taxon>Dikarya</taxon>
        <taxon>Ascomycota</taxon>
        <taxon>Pezizomycotina</taxon>
        <taxon>Sordariomycetes</taxon>
        <taxon>Sordariomycetidae</taxon>
        <taxon>Diaporthales</taxon>
        <taxon>Diaporthaceae</taxon>
        <taxon>Diaporthe</taxon>
    </lineage>
</organism>
<evidence type="ECO:0000313" key="4">
    <source>
        <dbReference type="EMBL" id="KAK2602659.1"/>
    </source>
</evidence>
<feature type="region of interest" description="Disordered" evidence="1">
    <location>
        <begin position="121"/>
        <end position="160"/>
    </location>
</feature>
<feature type="domain" description="HTH myb-type" evidence="3">
    <location>
        <begin position="13"/>
        <end position="71"/>
    </location>
</feature>
<dbReference type="PROSITE" id="PS51294">
    <property type="entry name" value="HTH_MYB"/>
    <property type="match status" value="1"/>
</dbReference>
<dbReference type="GO" id="GO:0000278">
    <property type="term" value="P:mitotic cell cycle"/>
    <property type="evidence" value="ECO:0007669"/>
    <property type="project" value="TreeGrafter"/>
</dbReference>
<dbReference type="Proteomes" id="UP001265746">
    <property type="component" value="Unassembled WGS sequence"/>
</dbReference>
<proteinExistence type="predicted"/>
<dbReference type="SMART" id="SM00717">
    <property type="entry name" value="SANT"/>
    <property type="match status" value="2"/>
</dbReference>
<dbReference type="CDD" id="cd00167">
    <property type="entry name" value="SANT"/>
    <property type="match status" value="1"/>
</dbReference>
<dbReference type="InterPro" id="IPR017930">
    <property type="entry name" value="Myb_dom"/>
</dbReference>
<evidence type="ECO:0000259" key="3">
    <source>
        <dbReference type="PROSITE" id="PS51294"/>
    </source>
</evidence>
<feature type="compositionally biased region" description="Basic residues" evidence="1">
    <location>
        <begin position="125"/>
        <end position="136"/>
    </location>
</feature>